<keyword evidence="7" id="KW-0406">Ion transport</keyword>
<dbReference type="InterPro" id="IPR017871">
    <property type="entry name" value="ABC_transporter-like_CS"/>
</dbReference>
<dbReference type="GO" id="GO:0015408">
    <property type="term" value="F:ABC-type ferric iron transporter activity"/>
    <property type="evidence" value="ECO:0007669"/>
    <property type="project" value="InterPro"/>
</dbReference>
<keyword evidence="5" id="KW-0067">ATP-binding</keyword>
<evidence type="ECO:0000313" key="12">
    <source>
        <dbReference type="EMBL" id="CAA9391670.1"/>
    </source>
</evidence>
<dbReference type="FunFam" id="3.40.50.300:FF:000425">
    <property type="entry name" value="Probable ABC transporter, ATP-binding subunit"/>
    <property type="match status" value="1"/>
</dbReference>
<dbReference type="Gene3D" id="3.40.50.300">
    <property type="entry name" value="P-loop containing nucleotide triphosphate hydrolases"/>
    <property type="match status" value="1"/>
</dbReference>
<dbReference type="InterPro" id="IPR003439">
    <property type="entry name" value="ABC_transporter-like_ATP-bd"/>
</dbReference>
<name>A0A6J4NLN0_9ACTN</name>
<dbReference type="GO" id="GO:0005524">
    <property type="term" value="F:ATP binding"/>
    <property type="evidence" value="ECO:0007669"/>
    <property type="project" value="UniProtKB-KW"/>
</dbReference>
<dbReference type="PANTHER" id="PTHR42781:SF4">
    <property type="entry name" value="SPERMIDINE_PUTRESCINE IMPORT ATP-BINDING PROTEIN POTA"/>
    <property type="match status" value="1"/>
</dbReference>
<dbReference type="GO" id="GO:0015418">
    <property type="term" value="F:ABC-type quaternary ammonium compound transporting activity"/>
    <property type="evidence" value="ECO:0007669"/>
    <property type="project" value="UniProtKB-EC"/>
</dbReference>
<gene>
    <name evidence="12" type="ORF">AVDCRST_MAG60-1580</name>
</gene>
<evidence type="ECO:0000256" key="7">
    <source>
        <dbReference type="ARBA" id="ARBA00023065"/>
    </source>
</evidence>
<dbReference type="Pfam" id="PF00005">
    <property type="entry name" value="ABC_tran"/>
    <property type="match status" value="1"/>
</dbReference>
<evidence type="ECO:0000256" key="3">
    <source>
        <dbReference type="ARBA" id="ARBA00022496"/>
    </source>
</evidence>
<accession>A0A6J4NLN0</accession>
<keyword evidence="1" id="KW-0813">Transport</keyword>
<dbReference type="InterPro" id="IPR027417">
    <property type="entry name" value="P-loop_NTPase"/>
</dbReference>
<organism evidence="12">
    <name type="scientific">uncultured Nocardioides sp</name>
    <dbReference type="NCBI Taxonomy" id="198441"/>
    <lineage>
        <taxon>Bacteria</taxon>
        <taxon>Bacillati</taxon>
        <taxon>Actinomycetota</taxon>
        <taxon>Actinomycetes</taxon>
        <taxon>Propionibacteriales</taxon>
        <taxon>Nocardioidaceae</taxon>
        <taxon>Nocardioides</taxon>
        <taxon>environmental samples</taxon>
    </lineage>
</organism>
<dbReference type="EC" id="7.6.2.9" evidence="9"/>
<dbReference type="SUPFAM" id="SSF52540">
    <property type="entry name" value="P-loop containing nucleoside triphosphate hydrolases"/>
    <property type="match status" value="1"/>
</dbReference>
<keyword evidence="3" id="KW-0410">Iron transport</keyword>
<evidence type="ECO:0000256" key="6">
    <source>
        <dbReference type="ARBA" id="ARBA00023004"/>
    </source>
</evidence>
<dbReference type="AlphaFoldDB" id="A0A6J4NLN0"/>
<evidence type="ECO:0000256" key="9">
    <source>
        <dbReference type="ARBA" id="ARBA00066388"/>
    </source>
</evidence>
<dbReference type="PROSITE" id="PS00211">
    <property type="entry name" value="ABC_TRANSPORTER_1"/>
    <property type="match status" value="1"/>
</dbReference>
<evidence type="ECO:0000256" key="10">
    <source>
        <dbReference type="SAM" id="MobiDB-lite"/>
    </source>
</evidence>
<dbReference type="CDD" id="cd03259">
    <property type="entry name" value="ABC_Carb_Solutes_like"/>
    <property type="match status" value="1"/>
</dbReference>
<dbReference type="PROSITE" id="PS50893">
    <property type="entry name" value="ABC_TRANSPORTER_2"/>
    <property type="match status" value="1"/>
</dbReference>
<evidence type="ECO:0000256" key="4">
    <source>
        <dbReference type="ARBA" id="ARBA00022741"/>
    </source>
</evidence>
<dbReference type="InterPro" id="IPR050093">
    <property type="entry name" value="ABC_SmlMolc_Importer"/>
</dbReference>
<keyword evidence="8" id="KW-0472">Membrane</keyword>
<feature type="region of interest" description="Disordered" evidence="10">
    <location>
        <begin position="282"/>
        <end position="306"/>
    </location>
</feature>
<evidence type="ECO:0000256" key="5">
    <source>
        <dbReference type="ARBA" id="ARBA00022840"/>
    </source>
</evidence>
<keyword evidence="6" id="KW-0408">Iron</keyword>
<dbReference type="GO" id="GO:0016887">
    <property type="term" value="F:ATP hydrolysis activity"/>
    <property type="evidence" value="ECO:0007669"/>
    <property type="project" value="InterPro"/>
</dbReference>
<keyword evidence="2" id="KW-1003">Cell membrane</keyword>
<dbReference type="SMART" id="SM00382">
    <property type="entry name" value="AAA"/>
    <property type="match status" value="1"/>
</dbReference>
<evidence type="ECO:0000259" key="11">
    <source>
        <dbReference type="PROSITE" id="PS50893"/>
    </source>
</evidence>
<reference evidence="12" key="1">
    <citation type="submission" date="2020-02" db="EMBL/GenBank/DDBJ databases">
        <authorList>
            <person name="Meier V. D."/>
        </authorList>
    </citation>
    <scope>NUCLEOTIDE SEQUENCE</scope>
    <source>
        <strain evidence="12">AVDCRST_MAG60</strain>
    </source>
</reference>
<keyword evidence="4" id="KW-0547">Nucleotide-binding</keyword>
<sequence length="378" mass="40232">MTALELRGISHRFAGEPGPTLVDIDLTVEEGTMLAVVGPSGSGKTTLLRVTAGLTRPDAGEVLLAGRTVAGLPPEDRGLTVMFQQPHLFEHLSVLDNVAFGPRARGVARREAREAARRYLDLVCLAEVADRRPRELSGGQQQRVALARALATERNLLLLDEPFSSLDRELRTSMHRLLHEARAALSPTVVMVTHDLDEAAMADRVAVLAAGRVEQVGPVEDLYARPATLLVARLAGGFNELPGNVVDDEHHSVWGRLPLVGSPALAGPATLLVRREQLSVRRAGPGSGAGHLGDSGAPGRVTTLSRVGPRQVAEVELDGPAGTEANRLQVELDLDQRLSVGDQVQIALGASSRPWVVPDADPPGQAPHVPSPTTRSRQ</sequence>
<evidence type="ECO:0000256" key="1">
    <source>
        <dbReference type="ARBA" id="ARBA00022448"/>
    </source>
</evidence>
<protein>
    <recommendedName>
        <fullName evidence="9">ABC-type quaternary amine transporter</fullName>
        <ecNumber evidence="9">7.6.2.9</ecNumber>
    </recommendedName>
</protein>
<feature type="domain" description="ABC transporter" evidence="11">
    <location>
        <begin position="4"/>
        <end position="235"/>
    </location>
</feature>
<dbReference type="InterPro" id="IPR003593">
    <property type="entry name" value="AAA+_ATPase"/>
</dbReference>
<evidence type="ECO:0000256" key="2">
    <source>
        <dbReference type="ARBA" id="ARBA00022475"/>
    </source>
</evidence>
<dbReference type="PANTHER" id="PTHR42781">
    <property type="entry name" value="SPERMIDINE/PUTRESCINE IMPORT ATP-BINDING PROTEIN POTA"/>
    <property type="match status" value="1"/>
</dbReference>
<dbReference type="GO" id="GO:0016020">
    <property type="term" value="C:membrane"/>
    <property type="evidence" value="ECO:0007669"/>
    <property type="project" value="InterPro"/>
</dbReference>
<dbReference type="InterPro" id="IPR015853">
    <property type="entry name" value="ABC_transpr_FbpC"/>
</dbReference>
<proteinExistence type="predicted"/>
<dbReference type="EMBL" id="CADCUN010000171">
    <property type="protein sequence ID" value="CAA9391670.1"/>
    <property type="molecule type" value="Genomic_DNA"/>
</dbReference>
<feature type="region of interest" description="Disordered" evidence="10">
    <location>
        <begin position="350"/>
        <end position="378"/>
    </location>
</feature>
<evidence type="ECO:0000256" key="8">
    <source>
        <dbReference type="ARBA" id="ARBA00023136"/>
    </source>
</evidence>